<dbReference type="AlphaFoldDB" id="A0A1J4JFS4"/>
<organism evidence="7 8">
    <name type="scientific">Tritrichomonas foetus</name>
    <dbReference type="NCBI Taxonomy" id="1144522"/>
    <lineage>
        <taxon>Eukaryota</taxon>
        <taxon>Metamonada</taxon>
        <taxon>Parabasalia</taxon>
        <taxon>Tritrichomonadida</taxon>
        <taxon>Tritrichomonadidae</taxon>
        <taxon>Tritrichomonas</taxon>
    </lineage>
</organism>
<dbReference type="PANTHER" id="PTHR24362">
    <property type="entry name" value="SERINE/THREONINE-PROTEIN KINASE NEK"/>
    <property type="match status" value="1"/>
</dbReference>
<keyword evidence="4" id="KW-0808">Transferase</keyword>
<dbReference type="Pfam" id="PF00069">
    <property type="entry name" value="Pkinase"/>
    <property type="match status" value="1"/>
</dbReference>
<feature type="compositionally biased region" description="Polar residues" evidence="5">
    <location>
        <begin position="367"/>
        <end position="380"/>
    </location>
</feature>
<dbReference type="GeneID" id="94846052"/>
<evidence type="ECO:0000313" key="8">
    <source>
        <dbReference type="Proteomes" id="UP000179807"/>
    </source>
</evidence>
<evidence type="ECO:0000256" key="4">
    <source>
        <dbReference type="RuleBase" id="RU000304"/>
    </source>
</evidence>
<comment type="caution">
    <text evidence="7">The sequence shown here is derived from an EMBL/GenBank/DDBJ whole genome shotgun (WGS) entry which is preliminary data.</text>
</comment>
<feature type="binding site" evidence="3">
    <location>
        <position position="68"/>
    </location>
    <ligand>
        <name>ATP</name>
        <dbReference type="ChEBI" id="CHEBI:30616"/>
    </ligand>
</feature>
<dbReference type="GO" id="GO:0004674">
    <property type="term" value="F:protein serine/threonine kinase activity"/>
    <property type="evidence" value="ECO:0007669"/>
    <property type="project" value="UniProtKB-KW"/>
</dbReference>
<keyword evidence="2 3" id="KW-0067">ATP-binding</keyword>
<keyword evidence="8" id="KW-1185">Reference proteome</keyword>
<dbReference type="PROSITE" id="PS00108">
    <property type="entry name" value="PROTEIN_KINASE_ST"/>
    <property type="match status" value="1"/>
</dbReference>
<evidence type="ECO:0000256" key="1">
    <source>
        <dbReference type="ARBA" id="ARBA00022741"/>
    </source>
</evidence>
<sequence>MKKLYQTGAKNLSKNYHFVFMAAKKSIQVIEPGTQIRDYIFNECIGSGGYAAVYLVTSLKFNSKFVAKVILPRSRDVSHAWESFDSEVSSLVKLDNPHIIRLYDHFTENGLFYLILEYCSHGSLFDEVKECGPLKGQRLITVSKQLISAVYTAHKFNIAHRDIKPHNILFDDFGRVKLADFGIAMSSDEAEFPQNFKCSPAFGAPEVLRKEPHDIFKADLWSLGVTLYFASTGQLPFQFRTVTQILQDMKQSGINISKKIIPPCLFEIFKHLIVYDPNKRIPIEEVNKMIHSFHQEKINKAVSFATKFPSLKLTSGIQDTGKQAKQISPQSSLGADRKINSHNPANCLSRPSSPPKKQIINSNGYQLGFQVNPQGSPSSSESHKTPFLASQTRSCVILPTESPNESSNESSPASPLSPNSNHMSHLSIRKSPSGCSDRFNELKSEIGSQKFLGNEPIILDRPMSFFLMKRKFSVPDRVRIIQSPQILKTNF</sequence>
<evidence type="ECO:0000256" key="2">
    <source>
        <dbReference type="ARBA" id="ARBA00022840"/>
    </source>
</evidence>
<keyword evidence="4" id="KW-0418">Kinase</keyword>
<dbReference type="PROSITE" id="PS00107">
    <property type="entry name" value="PROTEIN_KINASE_ATP"/>
    <property type="match status" value="1"/>
</dbReference>
<feature type="domain" description="Protein kinase" evidence="6">
    <location>
        <begin position="39"/>
        <end position="294"/>
    </location>
</feature>
<dbReference type="InterPro" id="IPR017441">
    <property type="entry name" value="Protein_kinase_ATP_BS"/>
</dbReference>
<keyword evidence="4" id="KW-0723">Serine/threonine-protein kinase</keyword>
<evidence type="ECO:0000256" key="3">
    <source>
        <dbReference type="PROSITE-ProRule" id="PRU10141"/>
    </source>
</evidence>
<keyword evidence="1 3" id="KW-0547">Nucleotide-binding</keyword>
<feature type="compositionally biased region" description="Polar residues" evidence="5">
    <location>
        <begin position="319"/>
        <end position="333"/>
    </location>
</feature>
<feature type="region of interest" description="Disordered" evidence="5">
    <location>
        <begin position="367"/>
        <end position="386"/>
    </location>
</feature>
<feature type="compositionally biased region" description="Polar residues" evidence="5">
    <location>
        <begin position="341"/>
        <end position="351"/>
    </location>
</feature>
<evidence type="ECO:0000259" key="6">
    <source>
        <dbReference type="PROSITE" id="PS50011"/>
    </source>
</evidence>
<dbReference type="GO" id="GO:0005524">
    <property type="term" value="F:ATP binding"/>
    <property type="evidence" value="ECO:0007669"/>
    <property type="project" value="UniProtKB-UniRule"/>
</dbReference>
<feature type="compositionally biased region" description="Low complexity" evidence="5">
    <location>
        <begin position="401"/>
        <end position="421"/>
    </location>
</feature>
<dbReference type="InterPro" id="IPR011009">
    <property type="entry name" value="Kinase-like_dom_sf"/>
</dbReference>
<dbReference type="EMBL" id="MLAK01001172">
    <property type="protein sequence ID" value="OHS96491.1"/>
    <property type="molecule type" value="Genomic_DNA"/>
</dbReference>
<dbReference type="FunFam" id="1.10.510.10:FF:000571">
    <property type="entry name" value="Maternal embryonic leucine zipper kinase"/>
    <property type="match status" value="1"/>
</dbReference>
<dbReference type="Proteomes" id="UP000179807">
    <property type="component" value="Unassembled WGS sequence"/>
</dbReference>
<accession>A0A1J4JFS4</accession>
<dbReference type="InterPro" id="IPR008271">
    <property type="entry name" value="Ser/Thr_kinase_AS"/>
</dbReference>
<dbReference type="SUPFAM" id="SSF56112">
    <property type="entry name" value="Protein kinase-like (PK-like)"/>
    <property type="match status" value="1"/>
</dbReference>
<reference evidence="7" key="1">
    <citation type="submission" date="2016-10" db="EMBL/GenBank/DDBJ databases">
        <authorList>
            <person name="Benchimol M."/>
            <person name="Almeida L.G."/>
            <person name="Vasconcelos A.T."/>
            <person name="Perreira-Neves A."/>
            <person name="Rosa I.A."/>
            <person name="Tasca T."/>
            <person name="Bogo M.R."/>
            <person name="de Souza W."/>
        </authorList>
    </citation>
    <scope>NUCLEOTIDE SEQUENCE [LARGE SCALE GENOMIC DNA]</scope>
    <source>
        <strain evidence="7">K</strain>
    </source>
</reference>
<name>A0A1J4JFS4_9EUKA</name>
<feature type="region of interest" description="Disordered" evidence="5">
    <location>
        <begin position="399"/>
        <end position="436"/>
    </location>
</feature>
<feature type="region of interest" description="Disordered" evidence="5">
    <location>
        <begin position="319"/>
        <end position="360"/>
    </location>
</feature>
<evidence type="ECO:0000313" key="7">
    <source>
        <dbReference type="EMBL" id="OHS96491.1"/>
    </source>
</evidence>
<protein>
    <recommendedName>
        <fullName evidence="6">Protein kinase domain-containing protein</fullName>
    </recommendedName>
</protein>
<evidence type="ECO:0000256" key="5">
    <source>
        <dbReference type="SAM" id="MobiDB-lite"/>
    </source>
</evidence>
<dbReference type="VEuPathDB" id="TrichDB:TRFO_37306"/>
<dbReference type="SMART" id="SM00220">
    <property type="entry name" value="S_TKc"/>
    <property type="match status" value="1"/>
</dbReference>
<dbReference type="PANTHER" id="PTHR24362:SF309">
    <property type="entry name" value="PROTEIN KINASE DOMAIN-CONTAINING PROTEIN"/>
    <property type="match status" value="1"/>
</dbReference>
<gene>
    <name evidence="7" type="ORF">TRFO_37306</name>
</gene>
<dbReference type="RefSeq" id="XP_068349628.1">
    <property type="nucleotide sequence ID" value="XM_068511348.1"/>
</dbReference>
<dbReference type="PROSITE" id="PS50011">
    <property type="entry name" value="PROTEIN_KINASE_DOM"/>
    <property type="match status" value="1"/>
</dbReference>
<dbReference type="Gene3D" id="1.10.510.10">
    <property type="entry name" value="Transferase(Phosphotransferase) domain 1"/>
    <property type="match status" value="1"/>
</dbReference>
<dbReference type="InterPro" id="IPR000719">
    <property type="entry name" value="Prot_kinase_dom"/>
</dbReference>
<proteinExistence type="inferred from homology"/>
<comment type="similarity">
    <text evidence="4">Belongs to the protein kinase superfamily.</text>
</comment>